<keyword evidence="2" id="KW-1185">Reference proteome</keyword>
<name>A0AAV3R6K4_LITER</name>
<comment type="caution">
    <text evidence="1">The sequence shown here is derived from an EMBL/GenBank/DDBJ whole genome shotgun (WGS) entry which is preliminary data.</text>
</comment>
<dbReference type="AlphaFoldDB" id="A0AAV3R6K4"/>
<evidence type="ECO:0000313" key="1">
    <source>
        <dbReference type="EMBL" id="GAA0170971.1"/>
    </source>
</evidence>
<proteinExistence type="predicted"/>
<reference evidence="1 2" key="1">
    <citation type="submission" date="2024-01" db="EMBL/GenBank/DDBJ databases">
        <title>The complete chloroplast genome sequence of Lithospermum erythrorhizon: insights into the phylogenetic relationship among Boraginaceae species and the maternal lineages of purple gromwells.</title>
        <authorList>
            <person name="Okada T."/>
            <person name="Watanabe K."/>
        </authorList>
    </citation>
    <scope>NUCLEOTIDE SEQUENCE [LARGE SCALE GENOMIC DNA]</scope>
</reference>
<evidence type="ECO:0000313" key="2">
    <source>
        <dbReference type="Proteomes" id="UP001454036"/>
    </source>
</evidence>
<gene>
    <name evidence="1" type="ORF">LIER_25118</name>
</gene>
<dbReference type="EMBL" id="BAABME010007472">
    <property type="protein sequence ID" value="GAA0170971.1"/>
    <property type="molecule type" value="Genomic_DNA"/>
</dbReference>
<dbReference type="Proteomes" id="UP001454036">
    <property type="component" value="Unassembled WGS sequence"/>
</dbReference>
<accession>A0AAV3R6K4</accession>
<sequence length="216" mass="24993">MRRILRQCCPWTSCPSILKPRMDNIQKTLSELDYVATEVLAHLVDGQAFSFPFLPMLLHGIERYFPFLPMLLHGKERYFEGVTRALQIVREADFGRLFHPITLDRALHEAEVHFHHSQEYLAEAVQYLANDDAYYRAKLSAGAPAADIEVARRLVAWDRNMVWRSCLRLCEAREEVDIITRAIRYSQGEDAIIDTLLSSLELVHRALEDIVPERLS</sequence>
<protein>
    <submittedName>
        <fullName evidence="1">Uncharacterized protein</fullName>
    </submittedName>
</protein>
<organism evidence="1 2">
    <name type="scientific">Lithospermum erythrorhizon</name>
    <name type="common">Purple gromwell</name>
    <name type="synonym">Lithospermum officinale var. erythrorhizon</name>
    <dbReference type="NCBI Taxonomy" id="34254"/>
    <lineage>
        <taxon>Eukaryota</taxon>
        <taxon>Viridiplantae</taxon>
        <taxon>Streptophyta</taxon>
        <taxon>Embryophyta</taxon>
        <taxon>Tracheophyta</taxon>
        <taxon>Spermatophyta</taxon>
        <taxon>Magnoliopsida</taxon>
        <taxon>eudicotyledons</taxon>
        <taxon>Gunneridae</taxon>
        <taxon>Pentapetalae</taxon>
        <taxon>asterids</taxon>
        <taxon>lamiids</taxon>
        <taxon>Boraginales</taxon>
        <taxon>Boraginaceae</taxon>
        <taxon>Boraginoideae</taxon>
        <taxon>Lithospermeae</taxon>
        <taxon>Lithospermum</taxon>
    </lineage>
</organism>